<sequence>MFPLAHALSLAPHPDTPPRSVRSVDVELSMTDAERVLLTFYIAPGEALAVPDPASPARTDGLWQRTCCELFLKPGGGDGYVELNLSPSGQWAAYAFDGYRAGMRNLELLIEPHIELERQGESFVLEAEVDLAAIPAGPVAIGLSAVIEETDGTKSYWALNHPPGKPDFHHPDCFALELPAPDAS</sequence>
<gene>
    <name evidence="1" type="ORF">BRX40_10030</name>
    <name evidence="2" type="ORF">CA257_14055</name>
</gene>
<proteinExistence type="predicted"/>
<accession>A0A1L6J9W7</accession>
<evidence type="ECO:0000313" key="4">
    <source>
        <dbReference type="Proteomes" id="UP000286681"/>
    </source>
</evidence>
<dbReference type="RefSeq" id="WP_075151480.1">
    <property type="nucleotide sequence ID" value="NZ_CP018820.1"/>
</dbReference>
<dbReference type="Proteomes" id="UP000286681">
    <property type="component" value="Unassembled WGS sequence"/>
</dbReference>
<dbReference type="STRING" id="93064.BRX40_10030"/>
<dbReference type="OrthoDB" id="190583at2"/>
<dbReference type="EMBL" id="QQWO01000011">
    <property type="protein sequence ID" value="RSV01822.1"/>
    <property type="molecule type" value="Genomic_DNA"/>
</dbReference>
<organism evidence="1 3">
    <name type="scientific">Sphingomonas koreensis</name>
    <dbReference type="NCBI Taxonomy" id="93064"/>
    <lineage>
        <taxon>Bacteria</taxon>
        <taxon>Pseudomonadati</taxon>
        <taxon>Pseudomonadota</taxon>
        <taxon>Alphaproteobacteria</taxon>
        <taxon>Sphingomonadales</taxon>
        <taxon>Sphingomonadaceae</taxon>
        <taxon>Sphingomonas</taxon>
    </lineage>
</organism>
<evidence type="ECO:0008006" key="5">
    <source>
        <dbReference type="Google" id="ProtNLM"/>
    </source>
</evidence>
<dbReference type="Proteomes" id="UP000185161">
    <property type="component" value="Chromosome"/>
</dbReference>
<dbReference type="KEGG" id="skr:BRX40_10030"/>
<keyword evidence="3" id="KW-1185">Reference proteome</keyword>
<reference evidence="1" key="1">
    <citation type="submission" date="2016-12" db="EMBL/GenBank/DDBJ databases">
        <title>Whole genome sequencing of Sphingomonas koreensis.</title>
        <authorList>
            <person name="Conlan S."/>
            <person name="Thomas P.J."/>
            <person name="Mullikin J."/>
            <person name="Palmore T.N."/>
            <person name="Frank K.M."/>
            <person name="Segre J.A."/>
        </authorList>
    </citation>
    <scope>NUCLEOTIDE SEQUENCE</scope>
    <source>
        <strain evidence="1">ABOJV</strain>
    </source>
</reference>
<dbReference type="Gene3D" id="2.60.40.1190">
    <property type="match status" value="1"/>
</dbReference>
<evidence type="ECO:0000313" key="2">
    <source>
        <dbReference type="EMBL" id="RSV01822.1"/>
    </source>
</evidence>
<dbReference type="CDD" id="cd09627">
    <property type="entry name" value="DOMON_murB_like"/>
    <property type="match status" value="1"/>
</dbReference>
<evidence type="ECO:0000313" key="3">
    <source>
        <dbReference type="Proteomes" id="UP000185161"/>
    </source>
</evidence>
<name>A0A1L6J9W7_9SPHN</name>
<dbReference type="AlphaFoldDB" id="A0A1L6J9W7"/>
<dbReference type="EMBL" id="CP018820">
    <property type="protein sequence ID" value="APR52718.1"/>
    <property type="molecule type" value="Genomic_DNA"/>
</dbReference>
<protein>
    <recommendedName>
        <fullName evidence="5">DOMON-like domain-containing protein</fullName>
    </recommendedName>
</protein>
<evidence type="ECO:0000313" key="1">
    <source>
        <dbReference type="EMBL" id="APR52718.1"/>
    </source>
</evidence>
<dbReference type="GeneID" id="44132897"/>
<reference evidence="3" key="2">
    <citation type="submission" date="2016-12" db="EMBL/GenBank/DDBJ databases">
        <title>Whole genome sequencing of Sphingomonas sp. ABOJV.</title>
        <authorList>
            <person name="Conlan S."/>
            <person name="Thomas P.J."/>
            <person name="Mullikin J."/>
            <person name="Palmore T.N."/>
            <person name="Frank K.M."/>
            <person name="Segre J.A."/>
        </authorList>
    </citation>
    <scope>NUCLEOTIDE SEQUENCE [LARGE SCALE GENOMIC DNA]</scope>
    <source>
        <strain evidence="3">ABOJV</strain>
    </source>
</reference>
<reference evidence="2 4" key="3">
    <citation type="submission" date="2018-07" db="EMBL/GenBank/DDBJ databases">
        <title>Genomic and Epidemiologic Investigation of an Indolent Hospital Outbreak.</title>
        <authorList>
            <person name="Johnson R.C."/>
            <person name="Deming C."/>
            <person name="Conlan S."/>
            <person name="Zellmer C.J."/>
            <person name="Michelin A.V."/>
            <person name="Lee-Lin S."/>
            <person name="Thomas P.J."/>
            <person name="Park M."/>
            <person name="Weingarten R.A."/>
            <person name="Less J."/>
            <person name="Dekker J.P."/>
            <person name="Frank K.M."/>
            <person name="Musser K.A."/>
            <person name="Mcquiston J.R."/>
            <person name="Henderson D.K."/>
            <person name="Lau A.F."/>
            <person name="Palmore T.N."/>
            <person name="Segre J.A."/>
        </authorList>
    </citation>
    <scope>NUCLEOTIDE SEQUENCE [LARGE SCALE GENOMIC DNA]</scope>
    <source>
        <strain evidence="2 4">SK-NIH.Env10_0317</strain>
    </source>
</reference>